<sequence>MLCDGKFSWTTKVNLKLKWSGKSLCSATRRSCAKWLSGLDYQRVYAIYNKSRIILVLAIPCIALAFDTFIFVLTIQKTIRHAISMRSSGQASVTETELFTGTNTSNIWAFITPFFDISLPNILISRLVLNLRTFSLLEATRSQTITTISGLNFATNRILGNIGGPIQSGEVEQEEENVGE</sequence>
<dbReference type="AlphaFoldDB" id="A0A8H5HSL8"/>
<evidence type="ECO:0000256" key="1">
    <source>
        <dbReference type="SAM" id="Phobius"/>
    </source>
</evidence>
<keyword evidence="3" id="KW-1185">Reference proteome</keyword>
<reference evidence="2 3" key="1">
    <citation type="journal article" date="2020" name="ISME J.">
        <title>Uncovering the hidden diversity of litter-decomposition mechanisms in mushroom-forming fungi.</title>
        <authorList>
            <person name="Floudas D."/>
            <person name="Bentzer J."/>
            <person name="Ahren D."/>
            <person name="Johansson T."/>
            <person name="Persson P."/>
            <person name="Tunlid A."/>
        </authorList>
    </citation>
    <scope>NUCLEOTIDE SEQUENCE [LARGE SCALE GENOMIC DNA]</scope>
    <source>
        <strain evidence="2 3">CBS 406.79</strain>
    </source>
</reference>
<dbReference type="Proteomes" id="UP000518752">
    <property type="component" value="Unassembled WGS sequence"/>
</dbReference>
<accession>A0A8H5HSL8</accession>
<dbReference type="EMBL" id="JAACJN010000026">
    <property type="protein sequence ID" value="KAF5388757.1"/>
    <property type="molecule type" value="Genomic_DNA"/>
</dbReference>
<dbReference type="OrthoDB" id="3060195at2759"/>
<keyword evidence="1" id="KW-0812">Transmembrane</keyword>
<keyword evidence="1" id="KW-0472">Membrane</keyword>
<evidence type="ECO:0000313" key="3">
    <source>
        <dbReference type="Proteomes" id="UP000518752"/>
    </source>
</evidence>
<keyword evidence="1" id="KW-1133">Transmembrane helix</keyword>
<protein>
    <submittedName>
        <fullName evidence="2">Uncharacterized protein</fullName>
    </submittedName>
</protein>
<gene>
    <name evidence="2" type="ORF">D9757_005577</name>
</gene>
<name>A0A8H5HSL8_9AGAR</name>
<feature type="transmembrane region" description="Helical" evidence="1">
    <location>
        <begin position="53"/>
        <end position="75"/>
    </location>
</feature>
<comment type="caution">
    <text evidence="2">The sequence shown here is derived from an EMBL/GenBank/DDBJ whole genome shotgun (WGS) entry which is preliminary data.</text>
</comment>
<proteinExistence type="predicted"/>
<organism evidence="2 3">
    <name type="scientific">Collybiopsis confluens</name>
    <dbReference type="NCBI Taxonomy" id="2823264"/>
    <lineage>
        <taxon>Eukaryota</taxon>
        <taxon>Fungi</taxon>
        <taxon>Dikarya</taxon>
        <taxon>Basidiomycota</taxon>
        <taxon>Agaricomycotina</taxon>
        <taxon>Agaricomycetes</taxon>
        <taxon>Agaricomycetidae</taxon>
        <taxon>Agaricales</taxon>
        <taxon>Marasmiineae</taxon>
        <taxon>Omphalotaceae</taxon>
        <taxon>Collybiopsis</taxon>
    </lineage>
</organism>
<evidence type="ECO:0000313" key="2">
    <source>
        <dbReference type="EMBL" id="KAF5388757.1"/>
    </source>
</evidence>